<dbReference type="Gene3D" id="1.10.10.60">
    <property type="entry name" value="Homeodomain-like"/>
    <property type="match status" value="1"/>
</dbReference>
<dbReference type="Pfam" id="PF12833">
    <property type="entry name" value="HTH_18"/>
    <property type="match status" value="1"/>
</dbReference>
<gene>
    <name evidence="6" type="ORF">G3446_24665</name>
</gene>
<dbReference type="SUPFAM" id="SSF46689">
    <property type="entry name" value="Homeodomain-like"/>
    <property type="match status" value="1"/>
</dbReference>
<dbReference type="RefSeq" id="WP_164456330.1">
    <property type="nucleotide sequence ID" value="NZ_JAAIJQ010000136.1"/>
</dbReference>
<dbReference type="PROSITE" id="PS01124">
    <property type="entry name" value="HTH_ARAC_FAMILY_2"/>
    <property type="match status" value="1"/>
</dbReference>
<evidence type="ECO:0000259" key="5">
    <source>
        <dbReference type="PROSITE" id="PS01124"/>
    </source>
</evidence>
<dbReference type="InterPro" id="IPR050204">
    <property type="entry name" value="AraC_XylS_family_regulators"/>
</dbReference>
<dbReference type="GO" id="GO:0003700">
    <property type="term" value="F:DNA-binding transcription factor activity"/>
    <property type="evidence" value="ECO:0007669"/>
    <property type="project" value="InterPro"/>
</dbReference>
<proteinExistence type="predicted"/>
<keyword evidence="7" id="KW-1185">Reference proteome</keyword>
<dbReference type="InterPro" id="IPR009057">
    <property type="entry name" value="Homeodomain-like_sf"/>
</dbReference>
<dbReference type="Proteomes" id="UP000483379">
    <property type="component" value="Unassembled WGS sequence"/>
</dbReference>
<dbReference type="PANTHER" id="PTHR46796">
    <property type="entry name" value="HTH-TYPE TRANSCRIPTIONAL ACTIVATOR RHAS-RELATED"/>
    <property type="match status" value="1"/>
</dbReference>
<dbReference type="InterPro" id="IPR035418">
    <property type="entry name" value="AraC-bd_2"/>
</dbReference>
<feature type="domain" description="HTH araC/xylS-type" evidence="5">
    <location>
        <begin position="224"/>
        <end position="325"/>
    </location>
</feature>
<dbReference type="InterPro" id="IPR018060">
    <property type="entry name" value="HTH_AraC"/>
</dbReference>
<dbReference type="SMART" id="SM00342">
    <property type="entry name" value="HTH_ARAC"/>
    <property type="match status" value="1"/>
</dbReference>
<evidence type="ECO:0000313" key="6">
    <source>
        <dbReference type="EMBL" id="NEV65014.1"/>
    </source>
</evidence>
<sequence length="336" mass="36377">MRAEHDQQEFATQTPALKAIPTQGAASSVDAPTLFEGLQQRLDSGGASASCAQVSGVPSARTCALGRVGLLKATGETLSLTTQGSTQAPGVTALILVEGAARVAQGGRETALGAGDLCLMRTGKSLELSLSDSFRAAFVEAPEAEIADRFPLWRAAMLTQIPGKNGVSAVFCDAIRSMHHWRESLAGEGGERLADVVIDLMGALVCFAVPINGECVRQSLYQKDQVKKVIQLNLRNPELSVELIAESVGMSPRQIHRLFLDEGISIMRWVWTQRLEQCYRELLQSDSAHRSISDIAYTWGFNDSSHFSRAFRKHFGVSPSQARRRGLAAEPQRVTV</sequence>
<keyword evidence="3" id="KW-0804">Transcription</keyword>
<evidence type="ECO:0000256" key="4">
    <source>
        <dbReference type="SAM" id="MobiDB-lite"/>
    </source>
</evidence>
<evidence type="ECO:0000313" key="7">
    <source>
        <dbReference type="Proteomes" id="UP000483379"/>
    </source>
</evidence>
<keyword evidence="1" id="KW-0805">Transcription regulation</keyword>
<accession>A0A6M0K6Y4</accession>
<organism evidence="6 7">
    <name type="scientific">Thiorhodococcus minor</name>
    <dbReference type="NCBI Taxonomy" id="57489"/>
    <lineage>
        <taxon>Bacteria</taxon>
        <taxon>Pseudomonadati</taxon>
        <taxon>Pseudomonadota</taxon>
        <taxon>Gammaproteobacteria</taxon>
        <taxon>Chromatiales</taxon>
        <taxon>Chromatiaceae</taxon>
        <taxon>Thiorhodococcus</taxon>
    </lineage>
</organism>
<comment type="caution">
    <text evidence="6">The sequence shown here is derived from an EMBL/GenBank/DDBJ whole genome shotgun (WGS) entry which is preliminary data.</text>
</comment>
<feature type="region of interest" description="Disordered" evidence="4">
    <location>
        <begin position="1"/>
        <end position="23"/>
    </location>
</feature>
<dbReference type="GO" id="GO:0043565">
    <property type="term" value="F:sequence-specific DNA binding"/>
    <property type="evidence" value="ECO:0007669"/>
    <property type="project" value="InterPro"/>
</dbReference>
<dbReference type="AlphaFoldDB" id="A0A6M0K6Y4"/>
<dbReference type="EMBL" id="JAAIJQ010000136">
    <property type="protein sequence ID" value="NEV65014.1"/>
    <property type="molecule type" value="Genomic_DNA"/>
</dbReference>
<protein>
    <submittedName>
        <fullName evidence="6">Helix-turn-helix domain-containing protein</fullName>
    </submittedName>
</protein>
<dbReference type="InterPro" id="IPR020449">
    <property type="entry name" value="Tscrpt_reg_AraC-type_HTH"/>
</dbReference>
<keyword evidence="2" id="KW-0238">DNA-binding</keyword>
<dbReference type="Pfam" id="PF14525">
    <property type="entry name" value="AraC_binding_2"/>
    <property type="match status" value="1"/>
</dbReference>
<evidence type="ECO:0000256" key="1">
    <source>
        <dbReference type="ARBA" id="ARBA00023015"/>
    </source>
</evidence>
<dbReference type="PRINTS" id="PR00032">
    <property type="entry name" value="HTHARAC"/>
</dbReference>
<evidence type="ECO:0000256" key="2">
    <source>
        <dbReference type="ARBA" id="ARBA00023125"/>
    </source>
</evidence>
<dbReference type="PANTHER" id="PTHR46796:SF6">
    <property type="entry name" value="ARAC SUBFAMILY"/>
    <property type="match status" value="1"/>
</dbReference>
<reference evidence="6 7" key="1">
    <citation type="submission" date="2020-02" db="EMBL/GenBank/DDBJ databases">
        <title>Genome sequences of Thiorhodococcus mannitoliphagus and Thiorhodococcus minor, purple sulfur photosynthetic bacteria in the gammaproteobacterial family, Chromatiaceae.</title>
        <authorList>
            <person name="Aviles F.A."/>
            <person name="Meyer T.E."/>
            <person name="Kyndt J.A."/>
        </authorList>
    </citation>
    <scope>NUCLEOTIDE SEQUENCE [LARGE SCALE GENOMIC DNA]</scope>
    <source>
        <strain evidence="6 7">DSM 11518</strain>
    </source>
</reference>
<evidence type="ECO:0000256" key="3">
    <source>
        <dbReference type="ARBA" id="ARBA00023163"/>
    </source>
</evidence>
<name>A0A6M0K6Y4_9GAMM</name>